<evidence type="ECO:0000256" key="10">
    <source>
        <dbReference type="ARBA" id="ARBA00023303"/>
    </source>
</evidence>
<evidence type="ECO:0000313" key="18">
    <source>
        <dbReference type="Proteomes" id="UP000694846"/>
    </source>
</evidence>
<dbReference type="Pfam" id="PF17655">
    <property type="entry name" value="IRK_C"/>
    <property type="match status" value="1"/>
</dbReference>
<dbReference type="GO" id="GO:0034765">
    <property type="term" value="P:regulation of monoatomic ion transmembrane transport"/>
    <property type="evidence" value="ECO:0007669"/>
    <property type="project" value="TreeGrafter"/>
</dbReference>
<keyword evidence="4 12" id="KW-0812">Transmembrane</keyword>
<dbReference type="GO" id="GO:0005886">
    <property type="term" value="C:plasma membrane"/>
    <property type="evidence" value="ECO:0007669"/>
    <property type="project" value="TreeGrafter"/>
</dbReference>
<dbReference type="GO" id="GO:0034702">
    <property type="term" value="C:monoatomic ion channel complex"/>
    <property type="evidence" value="ECO:0007669"/>
    <property type="project" value="UniProtKB-KW"/>
</dbReference>
<feature type="domain" description="Inward rectifier potassium channel C-terminal" evidence="16">
    <location>
        <begin position="286"/>
        <end position="457"/>
    </location>
</feature>
<gene>
    <name evidence="17" type="primary">KCNJ5</name>
    <name evidence="19" type="synonym">LOC112686064</name>
    <name evidence="17" type="ORF">g.86754</name>
</gene>
<evidence type="ECO:0000256" key="9">
    <source>
        <dbReference type="ARBA" id="ARBA00023136"/>
    </source>
</evidence>
<keyword evidence="10 12" id="KW-0407">Ion channel</keyword>
<evidence type="ECO:0000256" key="7">
    <source>
        <dbReference type="ARBA" id="ARBA00022989"/>
    </source>
</evidence>
<evidence type="ECO:0000313" key="17">
    <source>
        <dbReference type="EMBL" id="MBY74076.1"/>
    </source>
</evidence>
<dbReference type="EMBL" id="GGMS01004873">
    <property type="protein sequence ID" value="MBY74076.1"/>
    <property type="molecule type" value="Transcribed_RNA"/>
</dbReference>
<dbReference type="GO" id="GO:1990573">
    <property type="term" value="P:potassium ion import across plasma membrane"/>
    <property type="evidence" value="ECO:0007669"/>
    <property type="project" value="TreeGrafter"/>
</dbReference>
<evidence type="ECO:0000256" key="1">
    <source>
        <dbReference type="ARBA" id="ARBA00004141"/>
    </source>
</evidence>
<comment type="similarity">
    <text evidence="12">Belongs to the inward rectifier-type potassium channel (TC 1.A.2.1) family.</text>
</comment>
<keyword evidence="5 12" id="KW-0851">Voltage-gated channel</keyword>
<dbReference type="SUPFAM" id="SSF81296">
    <property type="entry name" value="E set domains"/>
    <property type="match status" value="1"/>
</dbReference>
<evidence type="ECO:0000256" key="13">
    <source>
        <dbReference type="SAM" id="MobiDB-lite"/>
    </source>
</evidence>
<dbReference type="InterPro" id="IPR014756">
    <property type="entry name" value="Ig_E-set"/>
</dbReference>
<comment type="subcellular location">
    <subcellularLocation>
        <location evidence="1 12">Membrane</location>
        <topology evidence="1 12">Multi-pass membrane protein</topology>
    </subcellularLocation>
</comment>
<protein>
    <submittedName>
        <fullName evidence="19">G protein-activated inward rectifier potassium channel 3-like</fullName>
    </submittedName>
    <submittedName>
        <fullName evidence="17">G protein-activated inward rectifier potassium channel 4</fullName>
    </submittedName>
</protein>
<dbReference type="InterPro" id="IPR040445">
    <property type="entry name" value="Kir_TM"/>
</dbReference>
<evidence type="ECO:0000256" key="4">
    <source>
        <dbReference type="ARBA" id="ARBA00022692"/>
    </source>
</evidence>
<name>A0A2S2Q8L8_9HEMI</name>
<dbReference type="FunFam" id="2.60.40.1400:FF:000001">
    <property type="entry name" value="G protein-activated inward rectifier potassium channel 2"/>
    <property type="match status" value="1"/>
</dbReference>
<evidence type="ECO:0000313" key="19">
    <source>
        <dbReference type="RefSeq" id="XP_025413967.1"/>
    </source>
</evidence>
<dbReference type="InterPro" id="IPR041647">
    <property type="entry name" value="IRK_C"/>
</dbReference>
<feature type="domain" description="Potassium channel inwardly rectifying transmembrane" evidence="15">
    <location>
        <begin position="139"/>
        <end position="279"/>
    </location>
</feature>
<evidence type="ECO:0000256" key="3">
    <source>
        <dbReference type="ARBA" id="ARBA00022538"/>
    </source>
</evidence>
<dbReference type="OrthoDB" id="273257at2759"/>
<dbReference type="SUPFAM" id="SSF81324">
    <property type="entry name" value="Voltage-gated potassium channels"/>
    <property type="match status" value="1"/>
</dbReference>
<dbReference type="FunFam" id="1.10.287.70:FF:000078">
    <property type="entry name" value="Putative Inward rectifier potassium channel"/>
    <property type="match status" value="1"/>
</dbReference>
<reference evidence="17" key="1">
    <citation type="submission" date="2018-04" db="EMBL/GenBank/DDBJ databases">
        <title>Transcriptome assembly of Sipha flava.</title>
        <authorList>
            <person name="Scully E.D."/>
            <person name="Geib S.M."/>
            <person name="Palmer N.A."/>
            <person name="Koch K."/>
            <person name="Bradshaw J."/>
            <person name="Heng-Moss T."/>
            <person name="Sarath G."/>
        </authorList>
    </citation>
    <scope>NUCLEOTIDE SEQUENCE</scope>
</reference>
<feature type="region of interest" description="Disordered" evidence="13">
    <location>
        <begin position="1"/>
        <end position="38"/>
    </location>
</feature>
<dbReference type="InterPro" id="IPR016449">
    <property type="entry name" value="K_chnl_inward-rec_Kir"/>
</dbReference>
<reference evidence="19" key="2">
    <citation type="submission" date="2025-04" db="UniProtKB">
        <authorList>
            <consortium name="RefSeq"/>
        </authorList>
    </citation>
    <scope>IDENTIFICATION</scope>
    <source>
        <tissue evidence="19">Whole body</tissue>
    </source>
</reference>
<keyword evidence="3 12" id="KW-0633">Potassium transport</keyword>
<evidence type="ECO:0000256" key="6">
    <source>
        <dbReference type="ARBA" id="ARBA00022958"/>
    </source>
</evidence>
<keyword evidence="9 14" id="KW-0472">Membrane</keyword>
<dbReference type="AlphaFoldDB" id="A0A2S2Q8L8"/>
<organism evidence="17">
    <name type="scientific">Sipha flava</name>
    <name type="common">yellow sugarcane aphid</name>
    <dbReference type="NCBI Taxonomy" id="143950"/>
    <lineage>
        <taxon>Eukaryota</taxon>
        <taxon>Metazoa</taxon>
        <taxon>Ecdysozoa</taxon>
        <taxon>Arthropoda</taxon>
        <taxon>Hexapoda</taxon>
        <taxon>Insecta</taxon>
        <taxon>Pterygota</taxon>
        <taxon>Neoptera</taxon>
        <taxon>Paraneoptera</taxon>
        <taxon>Hemiptera</taxon>
        <taxon>Sternorrhyncha</taxon>
        <taxon>Aphidomorpha</taxon>
        <taxon>Aphidoidea</taxon>
        <taxon>Aphididae</taxon>
        <taxon>Sipha</taxon>
    </lineage>
</organism>
<dbReference type="PANTHER" id="PTHR11767">
    <property type="entry name" value="INWARD RECTIFIER POTASSIUM CHANNEL"/>
    <property type="match status" value="1"/>
</dbReference>
<keyword evidence="6 12" id="KW-0630">Potassium</keyword>
<feature type="compositionally biased region" description="Basic and acidic residues" evidence="13">
    <location>
        <begin position="1"/>
        <end position="11"/>
    </location>
</feature>
<evidence type="ECO:0000256" key="14">
    <source>
        <dbReference type="SAM" id="Phobius"/>
    </source>
</evidence>
<evidence type="ECO:0000259" key="16">
    <source>
        <dbReference type="Pfam" id="PF17655"/>
    </source>
</evidence>
<keyword evidence="18" id="KW-1185">Reference proteome</keyword>
<keyword evidence="7 14" id="KW-1133">Transmembrane helix</keyword>
<evidence type="ECO:0000256" key="11">
    <source>
        <dbReference type="ARBA" id="ARBA00034430"/>
    </source>
</evidence>
<dbReference type="Pfam" id="PF01007">
    <property type="entry name" value="IRK"/>
    <property type="match status" value="1"/>
</dbReference>
<dbReference type="GO" id="GO:0005242">
    <property type="term" value="F:inward rectifier potassium channel activity"/>
    <property type="evidence" value="ECO:0007669"/>
    <property type="project" value="InterPro"/>
</dbReference>
<dbReference type="Gene3D" id="2.60.40.1400">
    <property type="entry name" value="G protein-activated inward rectifier potassium channel 1"/>
    <property type="match status" value="1"/>
</dbReference>
<evidence type="ECO:0000256" key="5">
    <source>
        <dbReference type="ARBA" id="ARBA00022882"/>
    </source>
</evidence>
<feature type="transmembrane region" description="Helical" evidence="14">
    <location>
        <begin position="172"/>
        <end position="195"/>
    </location>
</feature>
<dbReference type="RefSeq" id="XP_025413967.1">
    <property type="nucleotide sequence ID" value="XM_025558182.1"/>
</dbReference>
<sequence length="467" mass="52575">MSSSAADERIQRKMKMNKLPKKPESGTSRPAPPPPVAENVLAKRPDVLHLAGYKDGNGDGVANNAGVADAAGDDRVDPNEKLLLSPASDVSSAVIIDLHTRADGQPVTTPSIVRQSCFKKSNLMSSSMYRKTRRRALFKNGECNIVLANVSKLRRRYMQDLFTTLVDAQWRWTLLVFCASFVLSWLIFGVVWYLIAYTHADLAEENIKNTSWSPCVINMQTFMASFLFSVETQHTTGFGYRMITEECPEAVVLFCLQSIAGLMIQAFMVGIVFAKMARPKQRSQTLLFSRNAVICQRDGQLCFMFRVGDVREKSRLIGTTIRTRFIRSRVTPEGETLSPNVTHLKVSVDDFDEEMFLMWPTVVVHKIDKQSPMYGMSAAALLNERFEVTVVLEGTTESTGQTTQARTSYLASEVLWGHRFRPLVKYCKTKLSYEVDYSQFHDMCKVDTPLCSAKDLEAYLTVNESNR</sequence>
<accession>A0A2S2Q8L8</accession>
<feature type="transmembrane region" description="Helical" evidence="14">
    <location>
        <begin position="250"/>
        <end position="274"/>
    </location>
</feature>
<evidence type="ECO:0000256" key="2">
    <source>
        <dbReference type="ARBA" id="ARBA00022448"/>
    </source>
</evidence>
<evidence type="ECO:0000256" key="12">
    <source>
        <dbReference type="RuleBase" id="RU003822"/>
    </source>
</evidence>
<keyword evidence="8 12" id="KW-0406">Ion transport</keyword>
<dbReference type="InterPro" id="IPR013518">
    <property type="entry name" value="K_chnl_inward-rec_Kir_cyto"/>
</dbReference>
<keyword evidence="2 12" id="KW-0813">Transport</keyword>
<proteinExistence type="inferred from homology"/>
<dbReference type="Gene3D" id="1.10.287.70">
    <property type="match status" value="1"/>
</dbReference>
<dbReference type="Proteomes" id="UP000694846">
    <property type="component" value="Unplaced"/>
</dbReference>
<evidence type="ECO:0000259" key="15">
    <source>
        <dbReference type="Pfam" id="PF01007"/>
    </source>
</evidence>
<dbReference type="PRINTS" id="PR01320">
    <property type="entry name" value="KIRCHANNEL"/>
</dbReference>
<comment type="catalytic activity">
    <reaction evidence="11">
        <text>K(+)(in) = K(+)(out)</text>
        <dbReference type="Rhea" id="RHEA:29463"/>
        <dbReference type="ChEBI" id="CHEBI:29103"/>
    </reaction>
</comment>
<evidence type="ECO:0000256" key="8">
    <source>
        <dbReference type="ARBA" id="ARBA00023065"/>
    </source>
</evidence>
<dbReference type="PANTHER" id="PTHR11767:SF113">
    <property type="entry name" value="INWARDLY RECTIFYING POTASSIUM CHANNEL 2, ISOFORM D"/>
    <property type="match status" value="1"/>
</dbReference>